<protein>
    <submittedName>
        <fullName evidence="2">AgmX/PglI C-terminal domain-containing protein</fullName>
    </submittedName>
</protein>
<keyword evidence="3" id="KW-1185">Reference proteome</keyword>
<feature type="region of interest" description="Disordered" evidence="1">
    <location>
        <begin position="181"/>
        <end position="202"/>
    </location>
</feature>
<dbReference type="EMBL" id="VTUU01000002">
    <property type="protein sequence ID" value="KAA1175215.1"/>
    <property type="molecule type" value="Genomic_DNA"/>
</dbReference>
<reference evidence="2 3" key="1">
    <citation type="submission" date="2019-08" db="EMBL/GenBank/DDBJ databases">
        <title>Marinobacter ZYF650 sp. nov., a marine bacterium isolated from seawater of the Mariana trench.</title>
        <authorList>
            <person name="Ahmad W."/>
        </authorList>
    </citation>
    <scope>NUCLEOTIDE SEQUENCE [LARGE SCALE GENOMIC DNA]</scope>
    <source>
        <strain evidence="2 3">ZYF650</strain>
    </source>
</reference>
<dbReference type="InterPro" id="IPR049806">
    <property type="entry name" value="MasK-like_C"/>
</dbReference>
<accession>A0A5B0VM59</accession>
<proteinExistence type="predicted"/>
<dbReference type="NCBIfam" id="NF033768">
    <property type="entry name" value="myxo_SS_tail"/>
    <property type="match status" value="1"/>
</dbReference>
<feature type="region of interest" description="Disordered" evidence="1">
    <location>
        <begin position="31"/>
        <end position="93"/>
    </location>
</feature>
<gene>
    <name evidence="2" type="ORF">FWJ25_06880</name>
</gene>
<dbReference type="SUPFAM" id="SSF74653">
    <property type="entry name" value="TolA/TonB C-terminal domain"/>
    <property type="match status" value="1"/>
</dbReference>
<organism evidence="2 3">
    <name type="scientific">Marinobacter salinexigens</name>
    <dbReference type="NCBI Taxonomy" id="2919747"/>
    <lineage>
        <taxon>Bacteria</taxon>
        <taxon>Pseudomonadati</taxon>
        <taxon>Pseudomonadota</taxon>
        <taxon>Gammaproteobacteria</taxon>
        <taxon>Pseudomonadales</taxon>
        <taxon>Marinobacteraceae</taxon>
        <taxon>Marinobacter</taxon>
    </lineage>
</organism>
<evidence type="ECO:0000256" key="1">
    <source>
        <dbReference type="SAM" id="MobiDB-lite"/>
    </source>
</evidence>
<sequence>MIAAFSLPAVMIPIIDLPDLERATAEKIPPQLAKLLQRPEPSDPVTVQPLEDEPLANAKLPREEVAPAPAPVEQTTPKSAEEPVAQSVEAAREKASHSGLLAMKDRLAALRTPSISEPRRLEANVGNETAIEVKDLATDTNNPPNVLRGSGGIEEVSRPVVDALVAAHTVKKVDTTAVAEKQVANAGGSHKQSASGRGDEERAMSTIRRVFDAQKAALYSLYRRELRQDPTLEGKVTLELVIEPDGSVSDCRVIGSELANPSLEQRIAMRVRLFDFGAENVGTRRVRFPIDFLPG</sequence>
<dbReference type="Gene3D" id="3.30.1150.10">
    <property type="match status" value="1"/>
</dbReference>
<evidence type="ECO:0000313" key="3">
    <source>
        <dbReference type="Proteomes" id="UP000323161"/>
    </source>
</evidence>
<dbReference type="AlphaFoldDB" id="A0A5B0VM59"/>
<evidence type="ECO:0000313" key="2">
    <source>
        <dbReference type="EMBL" id="KAA1175215.1"/>
    </source>
</evidence>
<dbReference type="Proteomes" id="UP000323161">
    <property type="component" value="Unassembled WGS sequence"/>
</dbReference>
<name>A0A5B0VM59_9GAMM</name>
<comment type="caution">
    <text evidence="2">The sequence shown here is derived from an EMBL/GenBank/DDBJ whole genome shotgun (WGS) entry which is preliminary data.</text>
</comment>